<dbReference type="InterPro" id="IPR020449">
    <property type="entry name" value="Tscrpt_reg_AraC-type_HTH"/>
</dbReference>
<dbReference type="Proteomes" id="UP001596233">
    <property type="component" value="Unassembled WGS sequence"/>
</dbReference>
<dbReference type="PANTHER" id="PTHR43280">
    <property type="entry name" value="ARAC-FAMILY TRANSCRIPTIONAL REGULATOR"/>
    <property type="match status" value="1"/>
</dbReference>
<keyword evidence="2" id="KW-0238">DNA-binding</keyword>
<dbReference type="InterPro" id="IPR037923">
    <property type="entry name" value="HTH-like"/>
</dbReference>
<reference evidence="6" key="1">
    <citation type="journal article" date="2019" name="Int. J. Syst. Evol. Microbiol.">
        <title>The Global Catalogue of Microorganisms (GCM) 10K type strain sequencing project: providing services to taxonomists for standard genome sequencing and annotation.</title>
        <authorList>
            <consortium name="The Broad Institute Genomics Platform"/>
            <consortium name="The Broad Institute Genome Sequencing Center for Infectious Disease"/>
            <person name="Wu L."/>
            <person name="Ma J."/>
        </authorList>
    </citation>
    <scope>NUCLEOTIDE SEQUENCE [LARGE SCALE GENOMIC DNA]</scope>
    <source>
        <strain evidence="6">PCU 280</strain>
    </source>
</reference>
<evidence type="ECO:0000256" key="3">
    <source>
        <dbReference type="ARBA" id="ARBA00023163"/>
    </source>
</evidence>
<sequence>MDLTIKSTLKENRRHGNDSFPLASYWIDQNIAGAPILECHWHDEVEFFYVAAGEVLFQLDTDYFPVRAGEAVFIHSGEIHAGHSFNDSTCMYGAIVFDAQLLASPTFDHIQANYIAPLLDRTRSFPVHITGASRWEKQLLFQLRELLSICDQCDPGYELAAKQQLLSMLHTIVPQGRHVNRSKRELTDATKTLRLKKAISYIQEHYQQPIKIAEIAGQIPMSEGQFCRFFKSMTRQTPIEYVNSYRIRRAAELLLDPGSKVSSVAIDVGFDHMSYFVKVFRQQMNCTPTEYRKRMLHASAETVR</sequence>
<dbReference type="InterPro" id="IPR018060">
    <property type="entry name" value="HTH_AraC"/>
</dbReference>
<keyword evidence="6" id="KW-1185">Reference proteome</keyword>
<dbReference type="PRINTS" id="PR00032">
    <property type="entry name" value="HTHARAC"/>
</dbReference>
<dbReference type="PROSITE" id="PS00041">
    <property type="entry name" value="HTH_ARAC_FAMILY_1"/>
    <property type="match status" value="1"/>
</dbReference>
<proteinExistence type="predicted"/>
<dbReference type="Gene3D" id="2.60.120.10">
    <property type="entry name" value="Jelly Rolls"/>
    <property type="match status" value="1"/>
</dbReference>
<dbReference type="InterPro" id="IPR018062">
    <property type="entry name" value="HTH_AraC-typ_CS"/>
</dbReference>
<evidence type="ECO:0000256" key="2">
    <source>
        <dbReference type="ARBA" id="ARBA00023125"/>
    </source>
</evidence>
<dbReference type="InterPro" id="IPR014710">
    <property type="entry name" value="RmlC-like_jellyroll"/>
</dbReference>
<accession>A0ABW1VBA5</accession>
<gene>
    <name evidence="5" type="ORF">ACFP56_19325</name>
</gene>
<dbReference type="Pfam" id="PF07883">
    <property type="entry name" value="Cupin_2"/>
    <property type="match status" value="1"/>
</dbReference>
<keyword evidence="3" id="KW-0804">Transcription</keyword>
<dbReference type="Pfam" id="PF12833">
    <property type="entry name" value="HTH_18"/>
    <property type="match status" value="1"/>
</dbReference>
<feature type="domain" description="HTH araC/xylS-type" evidence="4">
    <location>
        <begin position="196"/>
        <end position="294"/>
    </location>
</feature>
<dbReference type="InterPro" id="IPR013096">
    <property type="entry name" value="Cupin_2"/>
</dbReference>
<dbReference type="RefSeq" id="WP_379237667.1">
    <property type="nucleotide sequence ID" value="NZ_JBHSTE010000007.1"/>
</dbReference>
<dbReference type="Gene3D" id="1.10.10.60">
    <property type="entry name" value="Homeodomain-like"/>
    <property type="match status" value="2"/>
</dbReference>
<evidence type="ECO:0000313" key="6">
    <source>
        <dbReference type="Proteomes" id="UP001596233"/>
    </source>
</evidence>
<evidence type="ECO:0000313" key="5">
    <source>
        <dbReference type="EMBL" id="MFC6334790.1"/>
    </source>
</evidence>
<name>A0ABW1VBA5_9BACL</name>
<keyword evidence="1" id="KW-0805">Transcription regulation</keyword>
<protein>
    <submittedName>
        <fullName evidence="5">Helix-turn-helix domain-containing protein</fullName>
    </submittedName>
</protein>
<dbReference type="CDD" id="cd02208">
    <property type="entry name" value="cupin_RmlC-like"/>
    <property type="match status" value="1"/>
</dbReference>
<evidence type="ECO:0000259" key="4">
    <source>
        <dbReference type="PROSITE" id="PS01124"/>
    </source>
</evidence>
<dbReference type="PANTHER" id="PTHR43280:SF28">
    <property type="entry name" value="HTH-TYPE TRANSCRIPTIONAL ACTIVATOR RHAS"/>
    <property type="match status" value="1"/>
</dbReference>
<dbReference type="SMART" id="SM00342">
    <property type="entry name" value="HTH_ARAC"/>
    <property type="match status" value="1"/>
</dbReference>
<dbReference type="PROSITE" id="PS01124">
    <property type="entry name" value="HTH_ARAC_FAMILY_2"/>
    <property type="match status" value="1"/>
</dbReference>
<dbReference type="SUPFAM" id="SSF51215">
    <property type="entry name" value="Regulatory protein AraC"/>
    <property type="match status" value="1"/>
</dbReference>
<evidence type="ECO:0000256" key="1">
    <source>
        <dbReference type="ARBA" id="ARBA00023015"/>
    </source>
</evidence>
<dbReference type="InterPro" id="IPR009057">
    <property type="entry name" value="Homeodomain-like_sf"/>
</dbReference>
<dbReference type="EMBL" id="JBHSTE010000007">
    <property type="protein sequence ID" value="MFC6334790.1"/>
    <property type="molecule type" value="Genomic_DNA"/>
</dbReference>
<organism evidence="5 6">
    <name type="scientific">Paenibacillus septentrionalis</name>
    <dbReference type="NCBI Taxonomy" id="429342"/>
    <lineage>
        <taxon>Bacteria</taxon>
        <taxon>Bacillati</taxon>
        <taxon>Bacillota</taxon>
        <taxon>Bacilli</taxon>
        <taxon>Bacillales</taxon>
        <taxon>Paenibacillaceae</taxon>
        <taxon>Paenibacillus</taxon>
    </lineage>
</organism>
<dbReference type="SUPFAM" id="SSF46689">
    <property type="entry name" value="Homeodomain-like"/>
    <property type="match status" value="2"/>
</dbReference>
<comment type="caution">
    <text evidence="5">The sequence shown here is derived from an EMBL/GenBank/DDBJ whole genome shotgun (WGS) entry which is preliminary data.</text>
</comment>